<dbReference type="KEGG" id="sno:Snov_0796"/>
<dbReference type="GO" id="GO:0015833">
    <property type="term" value="P:peptide transport"/>
    <property type="evidence" value="ECO:0007669"/>
    <property type="project" value="InterPro"/>
</dbReference>
<dbReference type="PROSITE" id="PS50893">
    <property type="entry name" value="ABC_TRANSPORTER_2"/>
    <property type="match status" value="1"/>
</dbReference>
<dbReference type="Pfam" id="PF08352">
    <property type="entry name" value="oligo_HPY"/>
    <property type="match status" value="1"/>
</dbReference>
<keyword evidence="3" id="KW-0813">Transport</keyword>
<dbReference type="InterPro" id="IPR003593">
    <property type="entry name" value="AAA+_ATPase"/>
</dbReference>
<dbReference type="NCBIfam" id="TIGR01727">
    <property type="entry name" value="oligo_HPY"/>
    <property type="match status" value="1"/>
</dbReference>
<dbReference type="GO" id="GO:0005886">
    <property type="term" value="C:plasma membrane"/>
    <property type="evidence" value="ECO:0007669"/>
    <property type="project" value="UniProtKB-SubCell"/>
</dbReference>
<accession>D7A5J9</accession>
<evidence type="ECO:0000313" key="7">
    <source>
        <dbReference type="EMBL" id="ADH88123.1"/>
    </source>
</evidence>
<comment type="similarity">
    <text evidence="2">Belongs to the ABC transporter superfamily.</text>
</comment>
<evidence type="ECO:0000256" key="4">
    <source>
        <dbReference type="ARBA" id="ARBA00022741"/>
    </source>
</evidence>
<proteinExistence type="inferred from homology"/>
<dbReference type="AlphaFoldDB" id="D7A5J9"/>
<evidence type="ECO:0000256" key="2">
    <source>
        <dbReference type="ARBA" id="ARBA00005417"/>
    </source>
</evidence>
<dbReference type="InterPro" id="IPR027417">
    <property type="entry name" value="P-loop_NTPase"/>
</dbReference>
<dbReference type="NCBIfam" id="NF008453">
    <property type="entry name" value="PRK11308.1"/>
    <property type="match status" value="1"/>
</dbReference>
<dbReference type="EMBL" id="CP002026">
    <property type="protein sequence ID" value="ADH88123.1"/>
    <property type="molecule type" value="Genomic_DNA"/>
</dbReference>
<dbReference type="InterPro" id="IPR050319">
    <property type="entry name" value="ABC_transp_ATP-bind"/>
</dbReference>
<dbReference type="PANTHER" id="PTHR43776">
    <property type="entry name" value="TRANSPORT ATP-BINDING PROTEIN"/>
    <property type="match status" value="1"/>
</dbReference>
<dbReference type="SUPFAM" id="SSF52540">
    <property type="entry name" value="P-loop containing nucleoside triphosphate hydrolases"/>
    <property type="match status" value="1"/>
</dbReference>
<dbReference type="SMART" id="SM00382">
    <property type="entry name" value="AAA"/>
    <property type="match status" value="1"/>
</dbReference>
<evidence type="ECO:0000256" key="1">
    <source>
        <dbReference type="ARBA" id="ARBA00004417"/>
    </source>
</evidence>
<sequence length="347" mass="38046">MNQPHEHLPHESAAAQAVMEAVDLAQSYEVSRGLMAKSATVKAVAGISFRLAPRSTLAIVGESGSGKSTLARMLTMIERPGSGSLRLDDVDVAEADARTLRRYRGEVQMVFQNPYGSLNPRQTVGKAIEEPLLVNTTLSATERRERALDMMKRVGLRPEHHGRYPHMFSGGQRQRIAIARALVLRPKILVLDEPVSALDVSVRAQVLNLLVELQESLGVAYVFVSHDLGVVRHMADEVLVMYLGRAVEHGPREAIFEAPKHPYTRALLSATPVADPEAKKDRIVLEGELPSPFNPPKGCPFNPRCPLVMDRCRVEMPPLEPKGSQLVACWAAQDTPGPTPMRRAADA</sequence>
<reference evidence="7 8" key="1">
    <citation type="journal article" date="2012" name="Stand. Genomic Sci.">
        <title>Complete genome sequence of the facultatively chemolithoautotrophic and methylotrophic alpha Proteobacterium Starkeya novella type strain (ATCC 8093(T)).</title>
        <authorList>
            <person name="Kappler U."/>
            <person name="Davenport K."/>
            <person name="Beatson S."/>
            <person name="Lucas S."/>
            <person name="Lapidus A."/>
            <person name="Copeland A."/>
            <person name="Berry K.W."/>
            <person name="Glavina Del Rio T."/>
            <person name="Hammon N."/>
            <person name="Dalin E."/>
            <person name="Tice H."/>
            <person name="Pitluck S."/>
            <person name="Richardson P."/>
            <person name="Bruce D."/>
            <person name="Goodwin L.A."/>
            <person name="Han C."/>
            <person name="Tapia R."/>
            <person name="Detter J.C."/>
            <person name="Chang Y.J."/>
            <person name="Jeffries C.D."/>
            <person name="Land M."/>
            <person name="Hauser L."/>
            <person name="Kyrpides N.C."/>
            <person name="Goker M."/>
            <person name="Ivanova N."/>
            <person name="Klenk H.P."/>
            <person name="Woyke T."/>
        </authorList>
    </citation>
    <scope>NUCLEOTIDE SEQUENCE [LARGE SCALE GENOMIC DNA]</scope>
    <source>
        <strain evidence="8">ATCC 8093 / DSM 506 / JCM 20403 / CCM 1077 / IAM 12100 / NBRC 12443 / NCIMB 10456</strain>
    </source>
</reference>
<dbReference type="STRING" id="639283.Snov_0796"/>
<evidence type="ECO:0000256" key="5">
    <source>
        <dbReference type="ARBA" id="ARBA00022840"/>
    </source>
</evidence>
<evidence type="ECO:0000259" key="6">
    <source>
        <dbReference type="PROSITE" id="PS50893"/>
    </source>
</evidence>
<dbReference type="InterPro" id="IPR017871">
    <property type="entry name" value="ABC_transporter-like_CS"/>
</dbReference>
<comment type="subcellular location">
    <subcellularLocation>
        <location evidence="1">Cell inner membrane</location>
        <topology evidence="1">Peripheral membrane protein</topology>
    </subcellularLocation>
</comment>
<dbReference type="eggNOG" id="COG4608">
    <property type="taxonomic scope" value="Bacteria"/>
</dbReference>
<dbReference type="PROSITE" id="PS00211">
    <property type="entry name" value="ABC_TRANSPORTER_1"/>
    <property type="match status" value="1"/>
</dbReference>
<name>D7A5J9_ANCN5</name>
<dbReference type="RefSeq" id="WP_013165628.1">
    <property type="nucleotide sequence ID" value="NC_014217.1"/>
</dbReference>
<protein>
    <submittedName>
        <fullName evidence="7">Oligopeptide/dipeptide ABC transporter, ATPase subunit</fullName>
    </submittedName>
</protein>
<dbReference type="InterPro" id="IPR013563">
    <property type="entry name" value="Oligopep_ABC_C"/>
</dbReference>
<dbReference type="PANTHER" id="PTHR43776:SF6">
    <property type="entry name" value="DIPEPTIDE TRANSPORT ATP-BINDING PROTEIN DPPF"/>
    <property type="match status" value="1"/>
</dbReference>
<dbReference type="InterPro" id="IPR003439">
    <property type="entry name" value="ABC_transporter-like_ATP-bd"/>
</dbReference>
<keyword evidence="5" id="KW-0067">ATP-binding</keyword>
<dbReference type="GO" id="GO:0055085">
    <property type="term" value="P:transmembrane transport"/>
    <property type="evidence" value="ECO:0007669"/>
    <property type="project" value="UniProtKB-ARBA"/>
</dbReference>
<feature type="domain" description="ABC transporter" evidence="6">
    <location>
        <begin position="25"/>
        <end position="268"/>
    </location>
</feature>
<dbReference type="Pfam" id="PF00005">
    <property type="entry name" value="ABC_tran"/>
    <property type="match status" value="1"/>
</dbReference>
<gene>
    <name evidence="7" type="ordered locus">Snov_0796</name>
</gene>
<dbReference type="Proteomes" id="UP000006633">
    <property type="component" value="Chromosome"/>
</dbReference>
<dbReference type="GO" id="GO:0005524">
    <property type="term" value="F:ATP binding"/>
    <property type="evidence" value="ECO:0007669"/>
    <property type="project" value="UniProtKB-KW"/>
</dbReference>
<dbReference type="HOGENOM" id="CLU_000604_1_23_5"/>
<organism evidence="7 8">
    <name type="scientific">Ancylobacter novellus (strain ATCC 8093 / DSM 506 / JCM 20403 / CCM 1077 / IAM 12100 / NBRC 12443 / NCIMB 10456)</name>
    <name type="common">Starkeya novella</name>
    <dbReference type="NCBI Taxonomy" id="639283"/>
    <lineage>
        <taxon>Bacteria</taxon>
        <taxon>Pseudomonadati</taxon>
        <taxon>Pseudomonadota</taxon>
        <taxon>Alphaproteobacteria</taxon>
        <taxon>Hyphomicrobiales</taxon>
        <taxon>Xanthobacteraceae</taxon>
        <taxon>Ancylobacter</taxon>
    </lineage>
</organism>
<dbReference type="CDD" id="cd03257">
    <property type="entry name" value="ABC_NikE_OppD_transporters"/>
    <property type="match status" value="1"/>
</dbReference>
<keyword evidence="8" id="KW-1185">Reference proteome</keyword>
<dbReference type="OrthoDB" id="9815712at2"/>
<dbReference type="Gene3D" id="3.40.50.300">
    <property type="entry name" value="P-loop containing nucleotide triphosphate hydrolases"/>
    <property type="match status" value="1"/>
</dbReference>
<evidence type="ECO:0000313" key="8">
    <source>
        <dbReference type="Proteomes" id="UP000006633"/>
    </source>
</evidence>
<keyword evidence="4" id="KW-0547">Nucleotide-binding</keyword>
<dbReference type="GO" id="GO:0016887">
    <property type="term" value="F:ATP hydrolysis activity"/>
    <property type="evidence" value="ECO:0007669"/>
    <property type="project" value="InterPro"/>
</dbReference>
<evidence type="ECO:0000256" key="3">
    <source>
        <dbReference type="ARBA" id="ARBA00022448"/>
    </source>
</evidence>
<dbReference type="FunFam" id="3.40.50.300:FF:000016">
    <property type="entry name" value="Oligopeptide ABC transporter ATP-binding component"/>
    <property type="match status" value="1"/>
</dbReference>